<dbReference type="Proteomes" id="UP000000245">
    <property type="component" value="Chromosome"/>
</dbReference>
<name>A5FUX2_ACICJ</name>
<proteinExistence type="predicted"/>
<dbReference type="EMBL" id="CP000697">
    <property type="protein sequence ID" value="ABQ29404.1"/>
    <property type="molecule type" value="Genomic_DNA"/>
</dbReference>
<reference evidence="2 3" key="1">
    <citation type="submission" date="2007-05" db="EMBL/GenBank/DDBJ databases">
        <title>Complete sequence of chromosome of Acidiphilium cryptum JF-5.</title>
        <authorList>
            <consortium name="US DOE Joint Genome Institute"/>
            <person name="Copeland A."/>
            <person name="Lucas S."/>
            <person name="Lapidus A."/>
            <person name="Barry K."/>
            <person name="Detter J.C."/>
            <person name="Glavina del Rio T."/>
            <person name="Hammon N."/>
            <person name="Israni S."/>
            <person name="Dalin E."/>
            <person name="Tice H."/>
            <person name="Pitluck S."/>
            <person name="Sims D."/>
            <person name="Brettin T."/>
            <person name="Bruce D."/>
            <person name="Han C."/>
            <person name="Schmutz J."/>
            <person name="Larimer F."/>
            <person name="Land M."/>
            <person name="Hauser L."/>
            <person name="Kyrpides N."/>
            <person name="Kim E."/>
            <person name="Magnuson T."/>
            <person name="Richardson P."/>
        </authorList>
    </citation>
    <scope>NUCLEOTIDE SEQUENCE [LARGE SCALE GENOMIC DNA]</scope>
    <source>
        <strain evidence="2 3">JF-5</strain>
    </source>
</reference>
<accession>A5FUX2</accession>
<evidence type="ECO:0000256" key="1">
    <source>
        <dbReference type="SAM" id="SignalP"/>
    </source>
</evidence>
<sequence>MRRIAPLLFAAAFITGNASACVTPQNQEALDIIGLKSTLMVSALTCGQRSQYDQFMTRFHPYILREQHVLDAYFRARHGRAYQHYEDSYVTNLANAQSTAGIHQGSDFCAASQHLFDQVLGQPDQTALVTFARQNPAAQPIVVLTCGIVESDEFRRMEQYTPRH</sequence>
<evidence type="ECO:0000313" key="3">
    <source>
        <dbReference type="Proteomes" id="UP000000245"/>
    </source>
</evidence>
<dbReference type="KEGG" id="acr:Acry_0176"/>
<keyword evidence="1" id="KW-0732">Signal</keyword>
<protein>
    <submittedName>
        <fullName evidence="2">Uncharacterized protein</fullName>
    </submittedName>
</protein>
<feature type="signal peptide" evidence="1">
    <location>
        <begin position="1"/>
        <end position="20"/>
    </location>
</feature>
<gene>
    <name evidence="2" type="ordered locus">Acry_0176</name>
</gene>
<dbReference type="AlphaFoldDB" id="A5FUX2"/>
<dbReference type="RefSeq" id="WP_011941331.1">
    <property type="nucleotide sequence ID" value="NC_009484.1"/>
</dbReference>
<feature type="chain" id="PRO_5002683110" evidence="1">
    <location>
        <begin position="21"/>
        <end position="164"/>
    </location>
</feature>
<evidence type="ECO:0000313" key="2">
    <source>
        <dbReference type="EMBL" id="ABQ29404.1"/>
    </source>
</evidence>
<keyword evidence="3" id="KW-1185">Reference proteome</keyword>
<dbReference type="STRING" id="349163.Acry_0176"/>
<dbReference type="HOGENOM" id="CLU_109758_0_0_5"/>
<organism evidence="2 3">
    <name type="scientific">Acidiphilium cryptum (strain JF-5)</name>
    <dbReference type="NCBI Taxonomy" id="349163"/>
    <lineage>
        <taxon>Bacteria</taxon>
        <taxon>Pseudomonadati</taxon>
        <taxon>Pseudomonadota</taxon>
        <taxon>Alphaproteobacteria</taxon>
        <taxon>Acetobacterales</taxon>
        <taxon>Acidocellaceae</taxon>
        <taxon>Acidiphilium</taxon>
    </lineage>
</organism>